<dbReference type="Proteomes" id="UP000767392">
    <property type="component" value="Unassembled WGS sequence"/>
</dbReference>
<reference evidence="1 2" key="1">
    <citation type="submission" date="2018-08" db="EMBL/GenBank/DDBJ databases">
        <title>Comparative genomics of wild bee and flower associated Lactobacillus reveals potential adaptation to the bee host.</title>
        <authorList>
            <person name="Vuong H.Q."/>
            <person name="Mcfrederick Q.S."/>
        </authorList>
    </citation>
    <scope>NUCLEOTIDE SEQUENCE [LARGE SCALE GENOMIC DNA]</scope>
    <source>
        <strain evidence="1 2">HV_04</strain>
    </source>
</reference>
<keyword evidence="2" id="KW-1185">Reference proteome</keyword>
<evidence type="ECO:0000313" key="1">
    <source>
        <dbReference type="EMBL" id="TPR12772.1"/>
    </source>
</evidence>
<comment type="caution">
    <text evidence="1">The sequence shown here is derived from an EMBL/GenBank/DDBJ whole genome shotgun (WGS) entry which is preliminary data.</text>
</comment>
<accession>A0ABY2YRM9</accession>
<proteinExistence type="predicted"/>
<name>A0ABY2YRM9_9LACO</name>
<organism evidence="1 2">
    <name type="scientific">Apilactobacillus timberlakei</name>
    <dbReference type="NCBI Taxonomy" id="2008380"/>
    <lineage>
        <taxon>Bacteria</taxon>
        <taxon>Bacillati</taxon>
        <taxon>Bacillota</taxon>
        <taxon>Bacilli</taxon>
        <taxon>Lactobacillales</taxon>
        <taxon>Lactobacillaceae</taxon>
        <taxon>Apilactobacillus</taxon>
    </lineage>
</organism>
<dbReference type="RefSeq" id="WP_105988496.1">
    <property type="nucleotide sequence ID" value="NZ_POST01000009.1"/>
</dbReference>
<dbReference type="EMBL" id="QUAM01000006">
    <property type="protein sequence ID" value="TPR12772.1"/>
    <property type="molecule type" value="Genomic_DNA"/>
</dbReference>
<gene>
    <name evidence="1" type="ORF">DY048_07110</name>
</gene>
<protein>
    <submittedName>
        <fullName evidence="1">Uncharacterized protein</fullName>
    </submittedName>
</protein>
<evidence type="ECO:0000313" key="2">
    <source>
        <dbReference type="Proteomes" id="UP000767392"/>
    </source>
</evidence>
<sequence>MKLKLKFLCTSDSDYPLEDAVIEDAPKNIQDNFPDAKMFKVTFEDQDVNYVNGNYISRFKIDDSPEIKSIKNSSN</sequence>